<organism evidence="2 3">
    <name type="scientific">Brachionus plicatilis</name>
    <name type="common">Marine rotifer</name>
    <name type="synonym">Brachionus muelleri</name>
    <dbReference type="NCBI Taxonomy" id="10195"/>
    <lineage>
        <taxon>Eukaryota</taxon>
        <taxon>Metazoa</taxon>
        <taxon>Spiralia</taxon>
        <taxon>Gnathifera</taxon>
        <taxon>Rotifera</taxon>
        <taxon>Eurotatoria</taxon>
        <taxon>Monogononta</taxon>
        <taxon>Pseudotrocha</taxon>
        <taxon>Ploima</taxon>
        <taxon>Brachionidae</taxon>
        <taxon>Brachionus</taxon>
    </lineage>
</organism>
<gene>
    <name evidence="2" type="ORF">BpHYR1_025811</name>
</gene>
<evidence type="ECO:0000313" key="2">
    <source>
        <dbReference type="EMBL" id="RNA00934.1"/>
    </source>
</evidence>
<protein>
    <submittedName>
        <fullName evidence="2">Uncharacterized protein</fullName>
    </submittedName>
</protein>
<evidence type="ECO:0000313" key="3">
    <source>
        <dbReference type="Proteomes" id="UP000276133"/>
    </source>
</evidence>
<proteinExistence type="predicted"/>
<evidence type="ECO:0000256" key="1">
    <source>
        <dbReference type="SAM" id="MobiDB-lite"/>
    </source>
</evidence>
<keyword evidence="3" id="KW-1185">Reference proteome</keyword>
<accession>A0A3M7PPK4</accession>
<feature type="region of interest" description="Disordered" evidence="1">
    <location>
        <begin position="1"/>
        <end position="41"/>
    </location>
</feature>
<comment type="caution">
    <text evidence="2">The sequence shown here is derived from an EMBL/GenBank/DDBJ whole genome shotgun (WGS) entry which is preliminary data.</text>
</comment>
<dbReference type="Proteomes" id="UP000276133">
    <property type="component" value="Unassembled WGS sequence"/>
</dbReference>
<dbReference type="EMBL" id="REGN01009548">
    <property type="protein sequence ID" value="RNA00934.1"/>
    <property type="molecule type" value="Genomic_DNA"/>
</dbReference>
<reference evidence="2 3" key="1">
    <citation type="journal article" date="2018" name="Sci. Rep.">
        <title>Genomic signatures of local adaptation to the degree of environmental predictability in rotifers.</title>
        <authorList>
            <person name="Franch-Gras L."/>
            <person name="Hahn C."/>
            <person name="Garcia-Roger E.M."/>
            <person name="Carmona M.J."/>
            <person name="Serra M."/>
            <person name="Gomez A."/>
        </authorList>
    </citation>
    <scope>NUCLEOTIDE SEQUENCE [LARGE SCALE GENOMIC DNA]</scope>
    <source>
        <strain evidence="2">HYR1</strain>
    </source>
</reference>
<dbReference type="AlphaFoldDB" id="A0A3M7PPK4"/>
<sequence>MEKNENEKREKKEKNEREEKEEKEKKGFEEEKNTSNSKNKEKSRNLIQFLTFFPDLLSLDCQTSSLIRRFYEKNNSYSFTTDVVLGFEKL</sequence>
<name>A0A3M7PPK4_BRAPC</name>